<dbReference type="AlphaFoldDB" id="A0A940PCR7"/>
<evidence type="ECO:0000256" key="3">
    <source>
        <dbReference type="ARBA" id="ARBA00022989"/>
    </source>
</evidence>
<evidence type="ECO:0000256" key="6">
    <source>
        <dbReference type="SAM" id="Phobius"/>
    </source>
</evidence>
<sequence>MINENVVSGGVKFILVTFGAIVSAQLRILYPVLIFLIIEMIFDYGSGVAAAKYEKLKFPEDKTKGLSSKIGFMGILKKSMYGVLVVVGMTVDFLVVHLASELGIQFPYPAFFGLLVAVWLILNDALSILENCVRMDLGIPPFLEKVVMALKIKVEDKGLEHEDVAVKEGSETVNAHYDLRKDDK</sequence>
<gene>
    <name evidence="7" type="ORF">I6N95_04955</name>
</gene>
<dbReference type="GO" id="GO:0016020">
    <property type="term" value="C:membrane"/>
    <property type="evidence" value="ECO:0007669"/>
    <property type="project" value="UniProtKB-SubCell"/>
</dbReference>
<name>A0A940PCR7_9ENTE</name>
<keyword evidence="8" id="KW-1185">Reference proteome</keyword>
<organism evidence="7 8">
    <name type="scientific">Vagococcus allomyrinae</name>
    <dbReference type="NCBI Taxonomy" id="2794353"/>
    <lineage>
        <taxon>Bacteria</taxon>
        <taxon>Bacillati</taxon>
        <taxon>Bacillota</taxon>
        <taxon>Bacilli</taxon>
        <taxon>Lactobacillales</taxon>
        <taxon>Enterococcaceae</taxon>
        <taxon>Vagococcus</taxon>
    </lineage>
</organism>
<evidence type="ECO:0000313" key="8">
    <source>
        <dbReference type="Proteomes" id="UP000674938"/>
    </source>
</evidence>
<evidence type="ECO:0000256" key="2">
    <source>
        <dbReference type="ARBA" id="ARBA00022692"/>
    </source>
</evidence>
<evidence type="ECO:0000256" key="1">
    <source>
        <dbReference type="ARBA" id="ARBA00004141"/>
    </source>
</evidence>
<evidence type="ECO:0000256" key="4">
    <source>
        <dbReference type="ARBA" id="ARBA00023136"/>
    </source>
</evidence>
<evidence type="ECO:0000256" key="5">
    <source>
        <dbReference type="ARBA" id="ARBA00023600"/>
    </source>
</evidence>
<dbReference type="InterPro" id="IPR006480">
    <property type="entry name" value="Phage_holin_4_1"/>
</dbReference>
<reference evidence="7" key="1">
    <citation type="submission" date="2020-12" db="EMBL/GenBank/DDBJ databases">
        <title>Vagococcus allomyrinae sp. nov. and Enterococcus lavae sp. nov., isolated from the larvae of Allomyrina dichotoma.</title>
        <authorList>
            <person name="Lee S.D."/>
        </authorList>
    </citation>
    <scope>NUCLEOTIDE SEQUENCE</scope>
    <source>
        <strain evidence="7">BWB3-3</strain>
    </source>
</reference>
<comment type="subcellular location">
    <subcellularLocation>
        <location evidence="1">Membrane</location>
        <topology evidence="1">Multi-pass membrane protein</topology>
    </subcellularLocation>
</comment>
<feature type="transmembrane region" description="Helical" evidence="6">
    <location>
        <begin position="79"/>
        <end position="100"/>
    </location>
</feature>
<keyword evidence="4 6" id="KW-0472">Membrane</keyword>
<dbReference type="Pfam" id="PF05105">
    <property type="entry name" value="Phage_holin_4_1"/>
    <property type="match status" value="1"/>
</dbReference>
<comment type="similarity">
    <text evidence="5">Belongs to the bacteriophage holin family. Cp-1 holin subfamily.</text>
</comment>
<proteinExistence type="inferred from homology"/>
<feature type="transmembrane region" description="Helical" evidence="6">
    <location>
        <begin position="13"/>
        <end position="38"/>
    </location>
</feature>
<comment type="caution">
    <text evidence="7">The sequence shown here is derived from an EMBL/GenBank/DDBJ whole genome shotgun (WGS) entry which is preliminary data.</text>
</comment>
<keyword evidence="3 6" id="KW-1133">Transmembrane helix</keyword>
<accession>A0A940PCR7</accession>
<dbReference type="NCBIfam" id="TIGR01593">
    <property type="entry name" value="holin_tox_secr"/>
    <property type="match status" value="1"/>
</dbReference>
<feature type="transmembrane region" description="Helical" evidence="6">
    <location>
        <begin position="106"/>
        <end position="126"/>
    </location>
</feature>
<keyword evidence="2 6" id="KW-0812">Transmembrane</keyword>
<dbReference type="RefSeq" id="WP_209525249.1">
    <property type="nucleotide sequence ID" value="NZ_JAEEGA010000002.1"/>
</dbReference>
<protein>
    <submittedName>
        <fullName evidence="7">Phage holin family protein</fullName>
    </submittedName>
</protein>
<dbReference type="Proteomes" id="UP000674938">
    <property type="component" value="Unassembled WGS sequence"/>
</dbReference>
<dbReference type="EMBL" id="JAEEGA010000002">
    <property type="protein sequence ID" value="MBP1040358.1"/>
    <property type="molecule type" value="Genomic_DNA"/>
</dbReference>
<evidence type="ECO:0000313" key="7">
    <source>
        <dbReference type="EMBL" id="MBP1040358.1"/>
    </source>
</evidence>